<proteinExistence type="predicted"/>
<accession>A0A098LAI8</accession>
<dbReference type="STRING" id="153721.MYP_1148"/>
<gene>
    <name evidence="1" type="ORF">MYP_1148</name>
</gene>
<protein>
    <submittedName>
        <fullName evidence="1">Uncharacterized protein</fullName>
    </submittedName>
</protein>
<dbReference type="Proteomes" id="UP000030185">
    <property type="component" value="Unassembled WGS sequence"/>
</dbReference>
<evidence type="ECO:0000313" key="2">
    <source>
        <dbReference type="Proteomes" id="UP000030185"/>
    </source>
</evidence>
<sequence length="186" mass="21082">MVVFACLFSCSEDKSQKEEQVSEQSADTDTIVSGIDTLRTEMIKILKADSGVFRGVTFGMTKEEVSALESDTQRDSTEKTYLDYLFEVNELEEAEVSYFYGKDLKINKIQLNVYPEDQQSQAQYFDELKVFLTQRNGEPKTVTNKNAIWQTPEVLITMKKLGNEKVHDIQVDFVPAPISTPTAAIK</sequence>
<reference evidence="1 2" key="1">
    <citation type="submission" date="2014-09" db="EMBL/GenBank/DDBJ databases">
        <title>Sporocytophaga myxococcoides PG-01 genome sequencing.</title>
        <authorList>
            <person name="Liu L."/>
            <person name="Gao P.J."/>
            <person name="Chen G.J."/>
            <person name="Wang L.S."/>
        </authorList>
    </citation>
    <scope>NUCLEOTIDE SEQUENCE [LARGE SCALE GENOMIC DNA]</scope>
    <source>
        <strain evidence="1 2">PG-01</strain>
    </source>
</reference>
<evidence type="ECO:0000313" key="1">
    <source>
        <dbReference type="EMBL" id="GAL83920.1"/>
    </source>
</evidence>
<dbReference type="EMBL" id="BBLT01000002">
    <property type="protein sequence ID" value="GAL83920.1"/>
    <property type="molecule type" value="Genomic_DNA"/>
</dbReference>
<organism evidence="1 2">
    <name type="scientific">Sporocytophaga myxococcoides</name>
    <dbReference type="NCBI Taxonomy" id="153721"/>
    <lineage>
        <taxon>Bacteria</taxon>
        <taxon>Pseudomonadati</taxon>
        <taxon>Bacteroidota</taxon>
        <taxon>Cytophagia</taxon>
        <taxon>Cytophagales</taxon>
        <taxon>Cytophagaceae</taxon>
        <taxon>Sporocytophaga</taxon>
    </lineage>
</organism>
<name>A0A098LAI8_9BACT</name>
<comment type="caution">
    <text evidence="1">The sequence shown here is derived from an EMBL/GenBank/DDBJ whole genome shotgun (WGS) entry which is preliminary data.</text>
</comment>
<keyword evidence="2" id="KW-1185">Reference proteome</keyword>
<dbReference type="AlphaFoldDB" id="A0A098LAI8"/>